<accession>A0ABU7ATH5</accession>
<proteinExistence type="predicted"/>
<organism evidence="1 2">
    <name type="scientific">Ataeniobius toweri</name>
    <dbReference type="NCBI Taxonomy" id="208326"/>
    <lineage>
        <taxon>Eukaryota</taxon>
        <taxon>Metazoa</taxon>
        <taxon>Chordata</taxon>
        <taxon>Craniata</taxon>
        <taxon>Vertebrata</taxon>
        <taxon>Euteleostomi</taxon>
        <taxon>Actinopterygii</taxon>
        <taxon>Neopterygii</taxon>
        <taxon>Teleostei</taxon>
        <taxon>Neoteleostei</taxon>
        <taxon>Acanthomorphata</taxon>
        <taxon>Ovalentaria</taxon>
        <taxon>Atherinomorphae</taxon>
        <taxon>Cyprinodontiformes</taxon>
        <taxon>Goodeidae</taxon>
        <taxon>Ataeniobius</taxon>
    </lineage>
</organism>
<sequence length="143" mass="16194">MPLQEAQHKKRAKRQCLQGHTAYMDHLLICEGPSRSFPHASPQLGSQEVSRRPERMKCLPIVLPNYYVFNISMTKMPLDFSSIHSAERPLSPALIKHFAAHHGCKAPTRRDDSAISPVFSPAIFFYLHILSSQINSNATQTFH</sequence>
<dbReference type="Proteomes" id="UP001345963">
    <property type="component" value="Unassembled WGS sequence"/>
</dbReference>
<protein>
    <submittedName>
        <fullName evidence="1">Uncharacterized protein</fullName>
    </submittedName>
</protein>
<reference evidence="1 2" key="1">
    <citation type="submission" date="2021-07" db="EMBL/GenBank/DDBJ databases">
        <authorList>
            <person name="Palmer J.M."/>
        </authorList>
    </citation>
    <scope>NUCLEOTIDE SEQUENCE [LARGE SCALE GENOMIC DNA]</scope>
    <source>
        <strain evidence="1 2">AT_MEX2019</strain>
        <tissue evidence="1">Muscle</tissue>
    </source>
</reference>
<evidence type="ECO:0000313" key="1">
    <source>
        <dbReference type="EMBL" id="MED6241517.1"/>
    </source>
</evidence>
<name>A0ABU7ATH5_9TELE</name>
<comment type="caution">
    <text evidence="1">The sequence shown here is derived from an EMBL/GenBank/DDBJ whole genome shotgun (WGS) entry which is preliminary data.</text>
</comment>
<dbReference type="EMBL" id="JAHUTI010029867">
    <property type="protein sequence ID" value="MED6241517.1"/>
    <property type="molecule type" value="Genomic_DNA"/>
</dbReference>
<evidence type="ECO:0000313" key="2">
    <source>
        <dbReference type="Proteomes" id="UP001345963"/>
    </source>
</evidence>
<keyword evidence="2" id="KW-1185">Reference proteome</keyword>
<gene>
    <name evidence="1" type="ORF">ATANTOWER_017589</name>
</gene>